<keyword evidence="1" id="KW-0175">Coiled coil</keyword>
<dbReference type="OrthoDB" id="626167at2759"/>
<reference evidence="3" key="1">
    <citation type="journal article" date="2006" name="PLoS Biol.">
        <title>Macronuclear genome sequence of the ciliate Tetrahymena thermophila, a model eukaryote.</title>
        <authorList>
            <person name="Eisen J.A."/>
            <person name="Coyne R.S."/>
            <person name="Wu M."/>
            <person name="Wu D."/>
            <person name="Thiagarajan M."/>
            <person name="Wortman J.R."/>
            <person name="Badger J.H."/>
            <person name="Ren Q."/>
            <person name="Amedeo P."/>
            <person name="Jones K.M."/>
            <person name="Tallon L.J."/>
            <person name="Delcher A.L."/>
            <person name="Salzberg S.L."/>
            <person name="Silva J.C."/>
            <person name="Haas B.J."/>
            <person name="Majoros W.H."/>
            <person name="Farzad M."/>
            <person name="Carlton J.M."/>
            <person name="Smith R.K. Jr."/>
            <person name="Garg J."/>
            <person name="Pearlman R.E."/>
            <person name="Karrer K.M."/>
            <person name="Sun L."/>
            <person name="Manning G."/>
            <person name="Elde N.C."/>
            <person name="Turkewitz A.P."/>
            <person name="Asai D.J."/>
            <person name="Wilkes D.E."/>
            <person name="Wang Y."/>
            <person name="Cai H."/>
            <person name="Collins K."/>
            <person name="Stewart B.A."/>
            <person name="Lee S.R."/>
            <person name="Wilamowska K."/>
            <person name="Weinberg Z."/>
            <person name="Ruzzo W.L."/>
            <person name="Wloga D."/>
            <person name="Gaertig J."/>
            <person name="Frankel J."/>
            <person name="Tsao C.-C."/>
            <person name="Gorovsky M.A."/>
            <person name="Keeling P.J."/>
            <person name="Waller R.F."/>
            <person name="Patron N.J."/>
            <person name="Cherry J.M."/>
            <person name="Stover N.A."/>
            <person name="Krieger C.J."/>
            <person name="del Toro C."/>
            <person name="Ryder H.F."/>
            <person name="Williamson S.C."/>
            <person name="Barbeau R.A."/>
            <person name="Hamilton E.P."/>
            <person name="Orias E."/>
        </authorList>
    </citation>
    <scope>NUCLEOTIDE SEQUENCE [LARGE SCALE GENOMIC DNA]</scope>
    <source>
        <strain evidence="3">SB210</strain>
    </source>
</reference>
<proteinExistence type="predicted"/>
<sequence>MKNMNEDEIEDQNSLDVSGQNRDQLQNVNQMQYQNNMQNIQDNYQSEQQNADIDKRKMFIQQQVQMRNKPAINQIEMEINQLTEQIKQNSSDKEKIVDFRIKQLSLTKILVMIYDKPEESIVKANYNLGVAYLDFKSYQSALYHLTLAQCHQNKLDITLGQTEKSKKMMANILTQLAKCFLEIDNFEDCLDQVEQALQYFNVDSLDSVQTLYCKYKCYLKKKNYTEAQKIIDDIYQIQIKNQTKLDEKAEQIAIAMTNVEKAKIWSLQDDYQNAIDDQTRAIQALIDQEYDDPDYVAGLLLTLSKYQQKASKIDDQIDSLQKVKCIYIQVYGFKDKRLIKVMRQLSMILLQNNYYEETINELKEIKKAECAAFGEKSTEVAKTLRIIGTVQILQNRQEKEFKDEIKRNFKEAKEIFENNRLKDLAYEMEQKIKMVDDGETIKKKQSQNILKQNIIENQ</sequence>
<dbReference type="RefSeq" id="XP_001024190.2">
    <property type="nucleotide sequence ID" value="XM_001024190.3"/>
</dbReference>
<dbReference type="AlphaFoldDB" id="I7LX84"/>
<evidence type="ECO:0000256" key="1">
    <source>
        <dbReference type="SAM" id="Coils"/>
    </source>
</evidence>
<dbReference type="Gene3D" id="1.25.40.10">
    <property type="entry name" value="Tetratricopeptide repeat domain"/>
    <property type="match status" value="2"/>
</dbReference>
<dbReference type="InterPro" id="IPR011990">
    <property type="entry name" value="TPR-like_helical_dom_sf"/>
</dbReference>
<dbReference type="InterPro" id="IPR019734">
    <property type="entry name" value="TPR_rpt"/>
</dbReference>
<organism evidence="2 3">
    <name type="scientific">Tetrahymena thermophila (strain SB210)</name>
    <dbReference type="NCBI Taxonomy" id="312017"/>
    <lineage>
        <taxon>Eukaryota</taxon>
        <taxon>Sar</taxon>
        <taxon>Alveolata</taxon>
        <taxon>Ciliophora</taxon>
        <taxon>Intramacronucleata</taxon>
        <taxon>Oligohymenophorea</taxon>
        <taxon>Hymenostomatida</taxon>
        <taxon>Tetrahymenina</taxon>
        <taxon>Tetrahymenidae</taxon>
        <taxon>Tetrahymena</taxon>
    </lineage>
</organism>
<protein>
    <submittedName>
        <fullName evidence="2">Tetratricopeptide repeat protein</fullName>
    </submittedName>
</protein>
<dbReference type="HOGENOM" id="CLU_597862_0_0_1"/>
<dbReference type="GeneID" id="7845288"/>
<evidence type="ECO:0000313" key="2">
    <source>
        <dbReference type="EMBL" id="EAS03945.2"/>
    </source>
</evidence>
<dbReference type="SUPFAM" id="SSF48452">
    <property type="entry name" value="TPR-like"/>
    <property type="match status" value="2"/>
</dbReference>
<name>I7LX84_TETTS</name>
<gene>
    <name evidence="2" type="ORF">TTHERM_00456830</name>
</gene>
<feature type="coiled-coil region" evidence="1">
    <location>
        <begin position="268"/>
        <end position="323"/>
    </location>
</feature>
<dbReference type="KEGG" id="tet:TTHERM_00456830"/>
<evidence type="ECO:0000313" key="3">
    <source>
        <dbReference type="Proteomes" id="UP000009168"/>
    </source>
</evidence>
<dbReference type="SMART" id="SM00028">
    <property type="entry name" value="TPR"/>
    <property type="match status" value="4"/>
</dbReference>
<dbReference type="eggNOG" id="ENOG502SCMI">
    <property type="taxonomic scope" value="Eukaryota"/>
</dbReference>
<keyword evidence="3" id="KW-1185">Reference proteome</keyword>
<dbReference type="EMBL" id="GG662464">
    <property type="protein sequence ID" value="EAS03945.2"/>
    <property type="molecule type" value="Genomic_DNA"/>
</dbReference>
<feature type="coiled-coil region" evidence="1">
    <location>
        <begin position="30"/>
        <end position="92"/>
    </location>
</feature>
<accession>I7LX84</accession>
<dbReference type="STRING" id="312017.I7LX84"/>
<dbReference type="Proteomes" id="UP000009168">
    <property type="component" value="Unassembled WGS sequence"/>
</dbReference>
<dbReference type="InParanoid" id="I7LX84"/>